<dbReference type="Pfam" id="PF25980">
    <property type="entry name" value="NERD_plant"/>
    <property type="match status" value="1"/>
</dbReference>
<dbReference type="InterPro" id="IPR004343">
    <property type="entry name" value="Plus-3_dom"/>
</dbReference>
<feature type="domain" description="Plus3" evidence="2">
    <location>
        <begin position="1"/>
        <end position="71"/>
    </location>
</feature>
<dbReference type="PANTHER" id="PTHR46851:SF23">
    <property type="entry name" value="SWIB_MDM2 DOMAIN-CONTAINING PROTEIN"/>
    <property type="match status" value="1"/>
</dbReference>
<evidence type="ECO:0000256" key="1">
    <source>
        <dbReference type="SAM" id="MobiDB-lite"/>
    </source>
</evidence>
<accession>A0A9D4WX30</accession>
<dbReference type="Proteomes" id="UP001058974">
    <property type="component" value="Chromosome 5"/>
</dbReference>
<name>A0A9D4WX30_PEA</name>
<dbReference type="GO" id="GO:0003677">
    <property type="term" value="F:DNA binding"/>
    <property type="evidence" value="ECO:0007669"/>
    <property type="project" value="InterPro"/>
</dbReference>
<dbReference type="Gramene" id="Psat05G0413100-T4">
    <property type="protein sequence ID" value="KAI5408181.1"/>
    <property type="gene ID" value="KIW84_054131"/>
</dbReference>
<protein>
    <recommendedName>
        <fullName evidence="2">Plus3 domain-containing protein</fullName>
    </recommendedName>
</protein>
<evidence type="ECO:0000259" key="2">
    <source>
        <dbReference type="PROSITE" id="PS51360"/>
    </source>
</evidence>
<feature type="non-terminal residue" evidence="3">
    <location>
        <position position="1"/>
    </location>
</feature>
<dbReference type="InterPro" id="IPR045894">
    <property type="entry name" value="At5g08430-like"/>
</dbReference>
<dbReference type="EMBL" id="JAMSHJ010000005">
    <property type="protein sequence ID" value="KAI5408181.1"/>
    <property type="molecule type" value="Genomic_DNA"/>
</dbReference>
<comment type="caution">
    <text evidence="3">The sequence shown here is derived from an EMBL/GenBank/DDBJ whole genome shotgun (WGS) entry which is preliminary data.</text>
</comment>
<dbReference type="PANTHER" id="PTHR46851">
    <property type="entry name" value="OS01G0884500 PROTEIN"/>
    <property type="match status" value="1"/>
</dbReference>
<dbReference type="InterPro" id="IPR036128">
    <property type="entry name" value="Plus3-like_sf"/>
</dbReference>
<organism evidence="3 4">
    <name type="scientific">Pisum sativum</name>
    <name type="common">Garden pea</name>
    <name type="synonym">Lathyrus oleraceus</name>
    <dbReference type="NCBI Taxonomy" id="3888"/>
    <lineage>
        <taxon>Eukaryota</taxon>
        <taxon>Viridiplantae</taxon>
        <taxon>Streptophyta</taxon>
        <taxon>Embryophyta</taxon>
        <taxon>Tracheophyta</taxon>
        <taxon>Spermatophyta</taxon>
        <taxon>Magnoliopsida</taxon>
        <taxon>eudicotyledons</taxon>
        <taxon>Gunneridae</taxon>
        <taxon>Pentapetalae</taxon>
        <taxon>rosids</taxon>
        <taxon>fabids</taxon>
        <taxon>Fabales</taxon>
        <taxon>Fabaceae</taxon>
        <taxon>Papilionoideae</taxon>
        <taxon>50 kb inversion clade</taxon>
        <taxon>NPAAA clade</taxon>
        <taxon>Hologalegina</taxon>
        <taxon>IRL clade</taxon>
        <taxon>Fabeae</taxon>
        <taxon>Lathyrus</taxon>
    </lineage>
</organism>
<dbReference type="AlphaFoldDB" id="A0A9D4WX30"/>
<reference evidence="3 4" key="1">
    <citation type="journal article" date="2022" name="Nat. Genet.">
        <title>Improved pea reference genome and pan-genome highlight genomic features and evolutionary characteristics.</title>
        <authorList>
            <person name="Yang T."/>
            <person name="Liu R."/>
            <person name="Luo Y."/>
            <person name="Hu S."/>
            <person name="Wang D."/>
            <person name="Wang C."/>
            <person name="Pandey M.K."/>
            <person name="Ge S."/>
            <person name="Xu Q."/>
            <person name="Li N."/>
            <person name="Li G."/>
            <person name="Huang Y."/>
            <person name="Saxena R.K."/>
            <person name="Ji Y."/>
            <person name="Li M."/>
            <person name="Yan X."/>
            <person name="He Y."/>
            <person name="Liu Y."/>
            <person name="Wang X."/>
            <person name="Xiang C."/>
            <person name="Varshney R.K."/>
            <person name="Ding H."/>
            <person name="Gao S."/>
            <person name="Zong X."/>
        </authorList>
    </citation>
    <scope>NUCLEOTIDE SEQUENCE [LARGE SCALE GENOMIC DNA]</scope>
    <source>
        <strain evidence="3 4">cv. Zhongwan 6</strain>
    </source>
</reference>
<feature type="region of interest" description="Disordered" evidence="1">
    <location>
        <begin position="127"/>
        <end position="171"/>
    </location>
</feature>
<evidence type="ECO:0000313" key="3">
    <source>
        <dbReference type="EMBL" id="KAI5408181.1"/>
    </source>
</evidence>
<evidence type="ECO:0000313" key="4">
    <source>
        <dbReference type="Proteomes" id="UP001058974"/>
    </source>
</evidence>
<dbReference type="InterPro" id="IPR058668">
    <property type="entry name" value="NERD_dom"/>
</dbReference>
<dbReference type="Gene3D" id="3.90.70.200">
    <property type="entry name" value="Plus-3 domain"/>
    <property type="match status" value="1"/>
</dbReference>
<keyword evidence="4" id="KW-1185">Reference proteome</keyword>
<dbReference type="SUPFAM" id="SSF159042">
    <property type="entry name" value="Plus3-like"/>
    <property type="match status" value="1"/>
</dbReference>
<proteinExistence type="predicted"/>
<dbReference type="PROSITE" id="PS51360">
    <property type="entry name" value="PLUS3"/>
    <property type="match status" value="1"/>
</dbReference>
<gene>
    <name evidence="3" type="ORF">KIW84_054131</name>
</gene>
<sequence length="171" mass="19731">NRSSKKGEINQEILLQLPNVPKDVPISKISDDDFSEEECQDLYRRMSNGLLKKPTTLELEQKARTLHEDVTKHWISREIAVLRNRIDLANEKGWRRELAQYMDRKMKLESPSEQSRLLSEIPKVIPEMVDTNLSPEDSSRKDNLEFPSAQSRSSSEIPEVTPEMVDTNLSP</sequence>